<protein>
    <recommendedName>
        <fullName evidence="3">Dynactin subunit 3</fullName>
    </recommendedName>
</protein>
<dbReference type="CTD" id="11258"/>
<dbReference type="OrthoDB" id="16729at2759"/>
<keyword evidence="2" id="KW-1185">Reference proteome</keyword>
<dbReference type="Proteomes" id="UP000007110">
    <property type="component" value="Unassembled WGS sequence"/>
</dbReference>
<name>A0A7M7RAG0_STRPU</name>
<dbReference type="InParanoid" id="A0A7M7RAG0"/>
<organism evidence="1 2">
    <name type="scientific">Strongylocentrotus purpuratus</name>
    <name type="common">Purple sea urchin</name>
    <dbReference type="NCBI Taxonomy" id="7668"/>
    <lineage>
        <taxon>Eukaryota</taxon>
        <taxon>Metazoa</taxon>
        <taxon>Echinodermata</taxon>
        <taxon>Eleutherozoa</taxon>
        <taxon>Echinozoa</taxon>
        <taxon>Echinoidea</taxon>
        <taxon>Euechinoidea</taxon>
        <taxon>Echinacea</taxon>
        <taxon>Camarodonta</taxon>
        <taxon>Echinidea</taxon>
        <taxon>Strongylocentrotidae</taxon>
        <taxon>Strongylocentrotus</taxon>
    </lineage>
</organism>
<dbReference type="KEGG" id="spu:577427"/>
<proteinExistence type="predicted"/>
<dbReference type="OMA" id="IQQQEQC"/>
<dbReference type="RefSeq" id="XP_782749.2">
    <property type="nucleotide sequence ID" value="XM_777656.5"/>
</dbReference>
<dbReference type="InterPro" id="IPR009991">
    <property type="entry name" value="DCTN3"/>
</dbReference>
<dbReference type="Pfam" id="PF07426">
    <property type="entry name" value="Dynactin_p22"/>
    <property type="match status" value="1"/>
</dbReference>
<sequence>MAGAGTLEILEQRIAALESRICGEGNSNGIQGSVIDNLHGVKQKIAGLTSGKSKTQALWKRLEELNNYLDPELSSQLTLSNDAKTDIILAEEEQLKAQAVLLEKVKELSSVLDSEHIKGVSGLSDRLVPLTTVQVKHEEEAKELGDETKKLLESYNNIITLISKQFVQWDEVMTKYEVAHKVRTPDIY</sequence>
<dbReference type="GeneID" id="577427"/>
<evidence type="ECO:0000313" key="1">
    <source>
        <dbReference type="EnsemblMetazoa" id="XP_782749"/>
    </source>
</evidence>
<evidence type="ECO:0000313" key="2">
    <source>
        <dbReference type="Proteomes" id="UP000007110"/>
    </source>
</evidence>
<dbReference type="GO" id="GO:0005869">
    <property type="term" value="C:dynactin complex"/>
    <property type="evidence" value="ECO:0000318"/>
    <property type="project" value="GO_Central"/>
</dbReference>
<evidence type="ECO:0008006" key="3">
    <source>
        <dbReference type="Google" id="ProtNLM"/>
    </source>
</evidence>
<dbReference type="PANTHER" id="PTHR28360">
    <property type="entry name" value="DYNACTIN SUBUNIT 3"/>
    <property type="match status" value="1"/>
</dbReference>
<dbReference type="FunCoup" id="A0A7M7RAG0">
    <property type="interactions" value="1449"/>
</dbReference>
<reference evidence="2" key="1">
    <citation type="submission" date="2015-02" db="EMBL/GenBank/DDBJ databases">
        <title>Genome sequencing for Strongylocentrotus purpuratus.</title>
        <authorList>
            <person name="Murali S."/>
            <person name="Liu Y."/>
            <person name="Vee V."/>
            <person name="English A."/>
            <person name="Wang M."/>
            <person name="Skinner E."/>
            <person name="Han Y."/>
            <person name="Muzny D.M."/>
            <person name="Worley K.C."/>
            <person name="Gibbs R.A."/>
        </authorList>
    </citation>
    <scope>NUCLEOTIDE SEQUENCE</scope>
</reference>
<dbReference type="GO" id="GO:0061640">
    <property type="term" value="P:cytoskeleton-dependent cytokinesis"/>
    <property type="evidence" value="ECO:0000318"/>
    <property type="project" value="GO_Central"/>
</dbReference>
<reference evidence="1" key="2">
    <citation type="submission" date="2021-01" db="UniProtKB">
        <authorList>
            <consortium name="EnsemblMetazoa"/>
        </authorList>
    </citation>
    <scope>IDENTIFICATION</scope>
</reference>
<dbReference type="PANTHER" id="PTHR28360:SF1">
    <property type="entry name" value="DYNACTIN SUBUNIT 3"/>
    <property type="match status" value="1"/>
</dbReference>
<dbReference type="AlphaFoldDB" id="A0A7M7RAG0"/>
<dbReference type="EnsemblMetazoa" id="XM_777656">
    <property type="protein sequence ID" value="XP_782749"/>
    <property type="gene ID" value="LOC577427"/>
</dbReference>
<accession>A0A7M7RAG0</accession>